<dbReference type="InterPro" id="IPR046341">
    <property type="entry name" value="SET_dom_sf"/>
</dbReference>
<dbReference type="PROSITE" id="PS50280">
    <property type="entry name" value="SET"/>
    <property type="match status" value="1"/>
</dbReference>
<keyword evidence="3" id="KW-0489">Methyltransferase</keyword>
<organism evidence="10 11">
    <name type="scientific">Paraglomus brasilianum</name>
    <dbReference type="NCBI Taxonomy" id="144538"/>
    <lineage>
        <taxon>Eukaryota</taxon>
        <taxon>Fungi</taxon>
        <taxon>Fungi incertae sedis</taxon>
        <taxon>Mucoromycota</taxon>
        <taxon>Glomeromycotina</taxon>
        <taxon>Glomeromycetes</taxon>
        <taxon>Paraglomerales</taxon>
        <taxon>Paraglomeraceae</taxon>
        <taxon>Paraglomus</taxon>
    </lineage>
</organism>
<dbReference type="Pfam" id="PF00856">
    <property type="entry name" value="SET"/>
    <property type="match status" value="1"/>
</dbReference>
<evidence type="ECO:0000313" key="11">
    <source>
        <dbReference type="Proteomes" id="UP000789739"/>
    </source>
</evidence>
<dbReference type="AlphaFoldDB" id="A0A9N9CPB6"/>
<keyword evidence="4" id="KW-0808">Transferase</keyword>
<evidence type="ECO:0000256" key="3">
    <source>
        <dbReference type="ARBA" id="ARBA00022603"/>
    </source>
</evidence>
<dbReference type="InterPro" id="IPR050973">
    <property type="entry name" value="H3K9_Histone-Lys_N-MTase"/>
</dbReference>
<keyword evidence="7" id="KW-0862">Zinc</keyword>
<dbReference type="SUPFAM" id="SSF82199">
    <property type="entry name" value="SET domain"/>
    <property type="match status" value="1"/>
</dbReference>
<accession>A0A9N9CPB6</accession>
<comment type="caution">
    <text evidence="10">The sequence shown here is derived from an EMBL/GenBank/DDBJ whole genome shotgun (WGS) entry which is preliminary data.</text>
</comment>
<feature type="domain" description="SET" evidence="8">
    <location>
        <begin position="139"/>
        <end position="263"/>
    </location>
</feature>
<reference evidence="10" key="1">
    <citation type="submission" date="2021-06" db="EMBL/GenBank/DDBJ databases">
        <authorList>
            <person name="Kallberg Y."/>
            <person name="Tangrot J."/>
            <person name="Rosling A."/>
        </authorList>
    </citation>
    <scope>NUCLEOTIDE SEQUENCE</scope>
    <source>
        <strain evidence="10">BR232B</strain>
    </source>
</reference>
<dbReference type="EMBL" id="CAJVPI010001386">
    <property type="protein sequence ID" value="CAG8610281.1"/>
    <property type="molecule type" value="Genomic_DNA"/>
</dbReference>
<evidence type="ECO:0000256" key="4">
    <source>
        <dbReference type="ARBA" id="ARBA00022679"/>
    </source>
</evidence>
<evidence type="ECO:0000256" key="2">
    <source>
        <dbReference type="ARBA" id="ARBA00022454"/>
    </source>
</evidence>
<sequence length="304" mass="34692">MNIVHDISNGQEPYPISLVYDNIDELEESKREHQKVISRWYHTSDIPSCQTERLCLHTTMDVIAPTIANPRIADAKRLMASFFYDSQSLRTLNPIFLSPSRSLPAHSAPTPLQNIYECNQSCTCSPSCPNRLTQRGLTTPLNVFPTGTRGWGVRAVEKIVKGQFVCEYAGEIIHTEKARTIWKTNTKDNKRNYVFCLREIIHDRIQRTNIDATTFGNVARYFNHSCEPNMQIHIIRVDSIVPVVGFFANRDILPGEELCFDYGGVRDIQERMKEKETKNKNVALTKCLCGSEKCKGFLPFDESL</sequence>
<dbReference type="Proteomes" id="UP000789739">
    <property type="component" value="Unassembled WGS sequence"/>
</dbReference>
<dbReference type="InterPro" id="IPR003616">
    <property type="entry name" value="Post-SET_dom"/>
</dbReference>
<dbReference type="GO" id="GO:0005694">
    <property type="term" value="C:chromosome"/>
    <property type="evidence" value="ECO:0007669"/>
    <property type="project" value="UniProtKB-SubCell"/>
</dbReference>
<dbReference type="GO" id="GO:0008168">
    <property type="term" value="F:methyltransferase activity"/>
    <property type="evidence" value="ECO:0007669"/>
    <property type="project" value="UniProtKB-KW"/>
</dbReference>
<evidence type="ECO:0000256" key="1">
    <source>
        <dbReference type="ARBA" id="ARBA00004286"/>
    </source>
</evidence>
<evidence type="ECO:0000259" key="9">
    <source>
        <dbReference type="PROSITE" id="PS50868"/>
    </source>
</evidence>
<evidence type="ECO:0000256" key="5">
    <source>
        <dbReference type="ARBA" id="ARBA00022691"/>
    </source>
</evidence>
<comment type="subcellular location">
    <subcellularLocation>
        <location evidence="1">Chromosome</location>
    </subcellularLocation>
</comment>
<feature type="domain" description="Post-SET" evidence="9">
    <location>
        <begin position="283"/>
        <end position="299"/>
    </location>
</feature>
<protein>
    <submittedName>
        <fullName evidence="10">1732_t:CDS:1</fullName>
    </submittedName>
</protein>
<keyword evidence="2" id="KW-0158">Chromosome</keyword>
<name>A0A9N9CPB6_9GLOM</name>
<dbReference type="PANTHER" id="PTHR46223:SF3">
    <property type="entry name" value="HISTONE-LYSINE N-METHYLTRANSFERASE SET-23"/>
    <property type="match status" value="1"/>
</dbReference>
<evidence type="ECO:0000259" key="8">
    <source>
        <dbReference type="PROSITE" id="PS50280"/>
    </source>
</evidence>
<keyword evidence="11" id="KW-1185">Reference proteome</keyword>
<dbReference type="OrthoDB" id="308383at2759"/>
<dbReference type="GO" id="GO:0046872">
    <property type="term" value="F:metal ion binding"/>
    <property type="evidence" value="ECO:0007669"/>
    <property type="project" value="UniProtKB-KW"/>
</dbReference>
<dbReference type="SMART" id="SM00317">
    <property type="entry name" value="SET"/>
    <property type="match status" value="1"/>
</dbReference>
<dbReference type="PROSITE" id="PS50868">
    <property type="entry name" value="POST_SET"/>
    <property type="match status" value="1"/>
</dbReference>
<dbReference type="PANTHER" id="PTHR46223">
    <property type="entry name" value="HISTONE-LYSINE N-METHYLTRANSFERASE SUV39H"/>
    <property type="match status" value="1"/>
</dbReference>
<evidence type="ECO:0000256" key="6">
    <source>
        <dbReference type="ARBA" id="ARBA00022723"/>
    </source>
</evidence>
<gene>
    <name evidence="10" type="ORF">PBRASI_LOCUS8128</name>
</gene>
<keyword evidence="6" id="KW-0479">Metal-binding</keyword>
<dbReference type="Gene3D" id="2.170.270.10">
    <property type="entry name" value="SET domain"/>
    <property type="match status" value="1"/>
</dbReference>
<keyword evidence="5" id="KW-0949">S-adenosyl-L-methionine</keyword>
<evidence type="ECO:0000313" key="10">
    <source>
        <dbReference type="EMBL" id="CAG8610281.1"/>
    </source>
</evidence>
<dbReference type="GO" id="GO:0032259">
    <property type="term" value="P:methylation"/>
    <property type="evidence" value="ECO:0007669"/>
    <property type="project" value="UniProtKB-KW"/>
</dbReference>
<evidence type="ECO:0000256" key="7">
    <source>
        <dbReference type="ARBA" id="ARBA00022833"/>
    </source>
</evidence>
<proteinExistence type="predicted"/>
<dbReference type="InterPro" id="IPR001214">
    <property type="entry name" value="SET_dom"/>
</dbReference>